<dbReference type="PATRIC" id="fig|760154.4.peg.968"/>
<dbReference type="KEGG" id="sba:Sulba_0968"/>
<evidence type="ECO:0000256" key="2">
    <source>
        <dbReference type="SAM" id="SignalP"/>
    </source>
</evidence>
<dbReference type="AlphaFoldDB" id="I3XWE5"/>
<keyword evidence="1" id="KW-0812">Transmembrane</keyword>
<accession>I3XWE5</accession>
<dbReference type="OrthoDB" id="5334914at2"/>
<name>I3XWE5_SULBS</name>
<reference evidence="3 4" key="1">
    <citation type="submission" date="2012-06" db="EMBL/GenBank/DDBJ databases">
        <title>Complete sequence of Sulfurospirillum barnesii SES-3.</title>
        <authorList>
            <consortium name="US DOE Joint Genome Institute"/>
            <person name="Lucas S."/>
            <person name="Han J."/>
            <person name="Lapidus A."/>
            <person name="Cheng J.-F."/>
            <person name="Goodwin L."/>
            <person name="Pitluck S."/>
            <person name="Peters L."/>
            <person name="Ovchinnikova G."/>
            <person name="Lu M."/>
            <person name="Detter J.C."/>
            <person name="Han C."/>
            <person name="Tapia R."/>
            <person name="Land M."/>
            <person name="Hauser L."/>
            <person name="Kyrpides N."/>
            <person name="Ivanova N."/>
            <person name="Pagani I."/>
            <person name="Stolz J."/>
            <person name="Arkin A."/>
            <person name="Dehal P."/>
            <person name="Oremland R."/>
            <person name="Saltikov C."/>
            <person name="Basu P."/>
            <person name="Hollibaugh J."/>
            <person name="Newman D."/>
            <person name="Stolyar S."/>
            <person name="Hazen T."/>
            <person name="Woyke T."/>
        </authorList>
    </citation>
    <scope>NUCLEOTIDE SEQUENCE [LARGE SCALE GENOMIC DNA]</scope>
    <source>
        <strain evidence="4">ATCC 700032 / DSM 10660 / SES-3</strain>
    </source>
</reference>
<organism evidence="3 4">
    <name type="scientific">Sulfurospirillum barnesii (strain ATCC 700032 / DSM 10660 / SES-3)</name>
    <dbReference type="NCBI Taxonomy" id="760154"/>
    <lineage>
        <taxon>Bacteria</taxon>
        <taxon>Pseudomonadati</taxon>
        <taxon>Campylobacterota</taxon>
        <taxon>Epsilonproteobacteria</taxon>
        <taxon>Campylobacterales</taxon>
        <taxon>Sulfurospirillaceae</taxon>
        <taxon>Sulfurospirillum</taxon>
    </lineage>
</organism>
<keyword evidence="4" id="KW-1185">Reference proteome</keyword>
<evidence type="ECO:0000313" key="3">
    <source>
        <dbReference type="EMBL" id="AFL68269.1"/>
    </source>
</evidence>
<dbReference type="EMBL" id="CP003333">
    <property type="protein sequence ID" value="AFL68269.1"/>
    <property type="molecule type" value="Genomic_DNA"/>
</dbReference>
<proteinExistence type="predicted"/>
<feature type="chain" id="PRO_5003682141" evidence="2">
    <location>
        <begin position="18"/>
        <end position="110"/>
    </location>
</feature>
<evidence type="ECO:0000256" key="1">
    <source>
        <dbReference type="SAM" id="Phobius"/>
    </source>
</evidence>
<feature type="transmembrane region" description="Helical" evidence="1">
    <location>
        <begin position="91"/>
        <end position="109"/>
    </location>
</feature>
<keyword evidence="2" id="KW-0732">Signal</keyword>
<keyword evidence="1" id="KW-0472">Membrane</keyword>
<keyword evidence="1" id="KW-1133">Transmembrane helix</keyword>
<feature type="signal peptide" evidence="2">
    <location>
        <begin position="1"/>
        <end position="17"/>
    </location>
</feature>
<dbReference type="HOGENOM" id="CLU_2169768_0_0_7"/>
<protein>
    <submittedName>
        <fullName evidence="3">Uncharacterized protein</fullName>
    </submittedName>
</protein>
<sequence length="110" mass="12429">MKKLLFASLFCVNFLFADYLFQPSNLCIKEYWYKDGNFYFIRSDTGAVASTFTTNLGDDVYGGYDYNTTTGECTPKSSNNDLGLSSEDFEYLNALIGLLIAILMLWSLFA</sequence>
<dbReference type="STRING" id="760154.Sulba_0968"/>
<evidence type="ECO:0000313" key="4">
    <source>
        <dbReference type="Proteomes" id="UP000006176"/>
    </source>
</evidence>
<dbReference type="Proteomes" id="UP000006176">
    <property type="component" value="Chromosome"/>
</dbReference>
<gene>
    <name evidence="3" type="ordered locus">Sulba_0968</name>
</gene>
<dbReference type="RefSeq" id="WP_014769148.1">
    <property type="nucleotide sequence ID" value="NC_018002.1"/>
</dbReference>